<sequence>MKKSENNHKPGLQQVPINEYHLPDVRQNYNFKKSFFGRFTKDKKERLNSLVKMYQQSQQAEITKNNGGNNHMSSSIRSKEQHKENIMKTPVQSNKGGIDSVKKHQIQVNEYSSSHKERWNHHINSNHHHSSQTKSDHIEYKKYLQNISIQNIMNQGSPQKIPINKQQKSDRGSLLKPNQNYYKMSQQYNDGFSNATGSTGRNNIVDIDFQHRDYSQVTEFSYSQKQLLNESSAQKENLPSSRSYTRLPILYKENFNQSIKLKNTQNEKPASNYNDMENVKKANGLNSSDFNFTFNPKPLSVYKQAQLREVLKDKTQQILNQVQGKRDSVPSNMISGGGVIEVTNINTLSQKRKQVKKSELIQIAKQVMNRPFLDPKLEVNQIKKKSTQLELISNLNKENHHHSFVNESSDKSEYYNQSSLNALESVRNKLQSELSSPIKYRRRGIKSSPKLPQAFRDKVQAQNQYHQTNPYSYMDEKSFDSNLNIADQSIAMNYRSSNLTPDDNTDDPELLLHQNLIQNLNDMLEVKLFQTPSQDKIQFSSGLQLRANRNQYSLTKGMSNGTNSYQQSYGRKRESDIMVQDSQVKDTGSEKATNHSRPRLKYNQNPDNNIEETVNVIVSQSKEYSLV</sequence>
<gene>
    <name evidence="2" type="primary">Contig13239.g14126</name>
    <name evidence="2" type="ORF">STYLEM_11762</name>
</gene>
<reference evidence="2 3" key="1">
    <citation type="submission" date="2014-06" db="EMBL/GenBank/DDBJ databases">
        <authorList>
            <person name="Swart Estienne"/>
        </authorList>
    </citation>
    <scope>NUCLEOTIDE SEQUENCE [LARGE SCALE GENOMIC DNA]</scope>
    <source>
        <strain evidence="2 3">130c</strain>
    </source>
</reference>
<name>A0A078AP35_STYLE</name>
<evidence type="ECO:0000313" key="3">
    <source>
        <dbReference type="Proteomes" id="UP000039865"/>
    </source>
</evidence>
<proteinExistence type="predicted"/>
<dbReference type="Proteomes" id="UP000039865">
    <property type="component" value="Unassembled WGS sequence"/>
</dbReference>
<feature type="region of interest" description="Disordered" evidence="1">
    <location>
        <begin position="554"/>
        <end position="608"/>
    </location>
</feature>
<dbReference type="AlphaFoldDB" id="A0A078AP35"/>
<feature type="compositionally biased region" description="Polar residues" evidence="1">
    <location>
        <begin position="59"/>
        <end position="76"/>
    </location>
</feature>
<accession>A0A078AP35</accession>
<organism evidence="2 3">
    <name type="scientific">Stylonychia lemnae</name>
    <name type="common">Ciliate</name>
    <dbReference type="NCBI Taxonomy" id="5949"/>
    <lineage>
        <taxon>Eukaryota</taxon>
        <taxon>Sar</taxon>
        <taxon>Alveolata</taxon>
        <taxon>Ciliophora</taxon>
        <taxon>Intramacronucleata</taxon>
        <taxon>Spirotrichea</taxon>
        <taxon>Stichotrichia</taxon>
        <taxon>Sporadotrichida</taxon>
        <taxon>Oxytrichidae</taxon>
        <taxon>Stylonychinae</taxon>
        <taxon>Stylonychia</taxon>
    </lineage>
</organism>
<dbReference type="InParanoid" id="A0A078AP35"/>
<feature type="region of interest" description="Disordered" evidence="1">
    <location>
        <begin position="157"/>
        <end position="176"/>
    </location>
</feature>
<protein>
    <submittedName>
        <fullName evidence="2">Uncharacterized protein</fullName>
    </submittedName>
</protein>
<feature type="region of interest" description="Disordered" evidence="1">
    <location>
        <begin position="59"/>
        <end position="83"/>
    </location>
</feature>
<dbReference type="EMBL" id="CCKQ01011190">
    <property type="protein sequence ID" value="CDW82728.1"/>
    <property type="molecule type" value="Genomic_DNA"/>
</dbReference>
<evidence type="ECO:0000256" key="1">
    <source>
        <dbReference type="SAM" id="MobiDB-lite"/>
    </source>
</evidence>
<feature type="compositionally biased region" description="Basic and acidic residues" evidence="1">
    <location>
        <begin position="583"/>
        <end position="593"/>
    </location>
</feature>
<feature type="compositionally biased region" description="Polar residues" evidence="1">
    <location>
        <begin position="554"/>
        <end position="569"/>
    </location>
</feature>
<keyword evidence="3" id="KW-1185">Reference proteome</keyword>
<evidence type="ECO:0000313" key="2">
    <source>
        <dbReference type="EMBL" id="CDW82728.1"/>
    </source>
</evidence>